<feature type="compositionally biased region" description="Low complexity" evidence="6">
    <location>
        <begin position="166"/>
        <end position="178"/>
    </location>
</feature>
<evidence type="ECO:0000259" key="7">
    <source>
        <dbReference type="PROSITE" id="PS50811"/>
    </source>
</evidence>
<name>A0A9W3CF35_RAPSA</name>
<dbReference type="Proteomes" id="UP000504610">
    <property type="component" value="Chromosome 9"/>
</dbReference>
<keyword evidence="2" id="KW-0805">Transcription regulation</keyword>
<dbReference type="RefSeq" id="XP_056849968.1">
    <property type="nucleotide sequence ID" value="XM_056993988.1"/>
</dbReference>
<dbReference type="GeneID" id="108833451"/>
<keyword evidence="3" id="KW-0238">DNA-binding</keyword>
<dbReference type="FunFam" id="2.20.25.80:FF:000002">
    <property type="entry name" value="probable WRKY transcription factor 31"/>
    <property type="match status" value="1"/>
</dbReference>
<reference evidence="8" key="1">
    <citation type="journal article" date="2019" name="Database">
        <title>The radish genome database (RadishGD): an integrated information resource for radish genomics.</title>
        <authorList>
            <person name="Yu H.J."/>
            <person name="Baek S."/>
            <person name="Lee Y.J."/>
            <person name="Cho A."/>
            <person name="Mun J.H."/>
        </authorList>
    </citation>
    <scope>NUCLEOTIDE SEQUENCE [LARGE SCALE GENOMIC DNA]</scope>
    <source>
        <strain evidence="8">cv. WK10039</strain>
    </source>
</reference>
<feature type="region of interest" description="Disordered" evidence="6">
    <location>
        <begin position="1"/>
        <end position="20"/>
    </location>
</feature>
<accession>A0A9W3CF35</accession>
<keyword evidence="5" id="KW-0539">Nucleus</keyword>
<evidence type="ECO:0000256" key="3">
    <source>
        <dbReference type="ARBA" id="ARBA00023125"/>
    </source>
</evidence>
<proteinExistence type="predicted"/>
<evidence type="ECO:0000256" key="5">
    <source>
        <dbReference type="ARBA" id="ARBA00023242"/>
    </source>
</evidence>
<dbReference type="Gene3D" id="2.20.25.80">
    <property type="entry name" value="WRKY domain"/>
    <property type="match status" value="1"/>
</dbReference>
<dbReference type="InterPro" id="IPR044810">
    <property type="entry name" value="WRKY_plant"/>
</dbReference>
<evidence type="ECO:0000256" key="2">
    <source>
        <dbReference type="ARBA" id="ARBA00023015"/>
    </source>
</evidence>
<dbReference type="GO" id="GO:0043565">
    <property type="term" value="F:sequence-specific DNA binding"/>
    <property type="evidence" value="ECO:0007669"/>
    <property type="project" value="InterPro"/>
</dbReference>
<keyword evidence="8" id="KW-1185">Reference proteome</keyword>
<feature type="region of interest" description="Disordered" evidence="6">
    <location>
        <begin position="120"/>
        <end position="232"/>
    </location>
</feature>
<feature type="compositionally biased region" description="Polar residues" evidence="6">
    <location>
        <begin position="209"/>
        <end position="221"/>
    </location>
</feature>
<keyword evidence="4" id="KW-0804">Transcription</keyword>
<gene>
    <name evidence="9" type="primary">LOC108833451</name>
</gene>
<dbReference type="SUPFAM" id="SSF118290">
    <property type="entry name" value="WRKY DNA-binding domain"/>
    <property type="match status" value="1"/>
</dbReference>
<feature type="region of interest" description="Disordered" evidence="6">
    <location>
        <begin position="461"/>
        <end position="483"/>
    </location>
</feature>
<reference evidence="9" key="2">
    <citation type="submission" date="2025-08" db="UniProtKB">
        <authorList>
            <consortium name="RefSeq"/>
        </authorList>
    </citation>
    <scope>IDENTIFICATION</scope>
    <source>
        <tissue evidence="9">Leaf</tissue>
    </source>
</reference>
<organism evidence="8 9">
    <name type="scientific">Raphanus sativus</name>
    <name type="common">Radish</name>
    <name type="synonym">Raphanus raphanistrum var. sativus</name>
    <dbReference type="NCBI Taxonomy" id="3726"/>
    <lineage>
        <taxon>Eukaryota</taxon>
        <taxon>Viridiplantae</taxon>
        <taxon>Streptophyta</taxon>
        <taxon>Embryophyta</taxon>
        <taxon>Tracheophyta</taxon>
        <taxon>Spermatophyta</taxon>
        <taxon>Magnoliopsida</taxon>
        <taxon>eudicotyledons</taxon>
        <taxon>Gunneridae</taxon>
        <taxon>Pentapetalae</taxon>
        <taxon>rosids</taxon>
        <taxon>malvids</taxon>
        <taxon>Brassicales</taxon>
        <taxon>Brassicaceae</taxon>
        <taxon>Brassiceae</taxon>
        <taxon>Raphanus</taxon>
    </lineage>
</organism>
<dbReference type="PROSITE" id="PS50811">
    <property type="entry name" value="WRKY"/>
    <property type="match status" value="1"/>
</dbReference>
<feature type="compositionally biased region" description="Basic and acidic residues" evidence="6">
    <location>
        <begin position="120"/>
        <end position="139"/>
    </location>
</feature>
<dbReference type="SMART" id="SM00774">
    <property type="entry name" value="WRKY"/>
    <property type="match status" value="1"/>
</dbReference>
<dbReference type="GO" id="GO:0005634">
    <property type="term" value="C:nucleus"/>
    <property type="evidence" value="ECO:0007669"/>
    <property type="project" value="UniProtKB-SubCell"/>
</dbReference>
<dbReference type="AlphaFoldDB" id="A0A9W3CF35"/>
<evidence type="ECO:0000256" key="1">
    <source>
        <dbReference type="ARBA" id="ARBA00004123"/>
    </source>
</evidence>
<sequence length="483" mass="52656">MFHFPVSLGGQGDNLKQTQPLDEQHHRPMMDEVDFFRSEKRDDQNVITEETHRLHVKRENSRVDGDDDRSTGINTGLNLLTANTGSDESLVDDGLSVDMEEKRTKIEMQLVAVMRQQEDHHHLATIESKDKDTNRHEAPEMVPRQFIDLGIPSAEVSSDERATVRSKSSPSLLENSSSRQRPKRVLEIEESPENESNGWGNPSKVPKHNASSSNFNGNAMDQSAAEATMRKARVSVRARSEAPMLSDGCQWRKYGQKMAKGNPCPRAYYRCTMAVGCPVRKQVQRCADDRSILITTYEGNHNHPLPPAAMNMASTTTAAASMLLSGSTMSNQDGLMNPTNLFARTMLPCSSSMATISASAPFPTITLDLTESASNVNGPANNNPLMQFSQRSGLAELNQSGLPQMMGQALFYNQQQSKFSGLKIPSESLNAGESVSAAMPANPNFAAALAAAITSIINGSNNHQNGSSNSSNNNVTTSSGDRQ</sequence>
<dbReference type="InterPro" id="IPR003657">
    <property type="entry name" value="WRKY_dom"/>
</dbReference>
<comment type="subcellular location">
    <subcellularLocation>
        <location evidence="1">Nucleus</location>
    </subcellularLocation>
</comment>
<dbReference type="PANTHER" id="PTHR31429:SF68">
    <property type="entry name" value="WRKY TRANSCRIPTION FACTOR 42"/>
    <property type="match status" value="1"/>
</dbReference>
<evidence type="ECO:0000313" key="8">
    <source>
        <dbReference type="Proteomes" id="UP000504610"/>
    </source>
</evidence>
<dbReference type="GO" id="GO:0003700">
    <property type="term" value="F:DNA-binding transcription factor activity"/>
    <property type="evidence" value="ECO:0007669"/>
    <property type="project" value="InterPro"/>
</dbReference>
<dbReference type="InterPro" id="IPR036576">
    <property type="entry name" value="WRKY_dom_sf"/>
</dbReference>
<protein>
    <submittedName>
        <fullName evidence="9">WRKY transcription factor 42 isoform X3</fullName>
    </submittedName>
</protein>
<dbReference type="PANTHER" id="PTHR31429">
    <property type="entry name" value="WRKY TRANSCRIPTION FACTOR 36-RELATED"/>
    <property type="match status" value="1"/>
</dbReference>
<evidence type="ECO:0000256" key="4">
    <source>
        <dbReference type="ARBA" id="ARBA00023163"/>
    </source>
</evidence>
<evidence type="ECO:0000256" key="6">
    <source>
        <dbReference type="SAM" id="MobiDB-lite"/>
    </source>
</evidence>
<dbReference type="Pfam" id="PF03106">
    <property type="entry name" value="WRKY"/>
    <property type="match status" value="1"/>
</dbReference>
<feature type="domain" description="WRKY" evidence="7">
    <location>
        <begin position="240"/>
        <end position="306"/>
    </location>
</feature>
<evidence type="ECO:0000313" key="9">
    <source>
        <dbReference type="RefSeq" id="XP_056849968.1"/>
    </source>
</evidence>